<name>A0ABV6Z1K6_UNCC1</name>
<accession>A0ABV6Z1K6</accession>
<proteinExistence type="predicted"/>
<reference evidence="2 3" key="1">
    <citation type="submission" date="2024-09" db="EMBL/GenBank/DDBJ databases">
        <title>Laminarin stimulates single cell rates of sulfate reduction while oxygen inhibits transcriptomic activity in coastal marine sediment.</title>
        <authorList>
            <person name="Lindsay M."/>
            <person name="Orcutt B."/>
            <person name="Emerson D."/>
            <person name="Stepanauskas R."/>
            <person name="D'Angelo T."/>
        </authorList>
    </citation>
    <scope>NUCLEOTIDE SEQUENCE [LARGE SCALE GENOMIC DNA]</scope>
    <source>
        <strain evidence="2">SAG AM-311-K15</strain>
    </source>
</reference>
<organism evidence="2 3">
    <name type="scientific">candidate division CSSED10-310 bacterium</name>
    <dbReference type="NCBI Taxonomy" id="2855610"/>
    <lineage>
        <taxon>Bacteria</taxon>
        <taxon>Bacteria division CSSED10-310</taxon>
    </lineage>
</organism>
<feature type="region of interest" description="Disordered" evidence="1">
    <location>
        <begin position="383"/>
        <end position="402"/>
    </location>
</feature>
<protein>
    <recommendedName>
        <fullName evidence="4">Calcineurin-like phosphoesterase domain-containing protein</fullName>
    </recommendedName>
</protein>
<evidence type="ECO:0000313" key="2">
    <source>
        <dbReference type="EMBL" id="MFC1852334.1"/>
    </source>
</evidence>
<evidence type="ECO:0000313" key="3">
    <source>
        <dbReference type="Proteomes" id="UP001594351"/>
    </source>
</evidence>
<dbReference type="EMBL" id="JBHPBY010000299">
    <property type="protein sequence ID" value="MFC1852334.1"/>
    <property type="molecule type" value="Genomic_DNA"/>
</dbReference>
<evidence type="ECO:0000256" key="1">
    <source>
        <dbReference type="SAM" id="MobiDB-lite"/>
    </source>
</evidence>
<keyword evidence="3" id="KW-1185">Reference proteome</keyword>
<gene>
    <name evidence="2" type="ORF">ACFL27_19220</name>
</gene>
<evidence type="ECO:0008006" key="4">
    <source>
        <dbReference type="Google" id="ProtNLM"/>
    </source>
</evidence>
<comment type="caution">
    <text evidence="2">The sequence shown here is derived from an EMBL/GenBank/DDBJ whole genome shotgun (WGS) entry which is preliminary data.</text>
</comment>
<dbReference type="SUPFAM" id="SSF56300">
    <property type="entry name" value="Metallo-dependent phosphatases"/>
    <property type="match status" value="1"/>
</dbReference>
<sequence>MVRYDLPEKFDRLLVVFSDIEMGEGGDEDDFPHSEFLGKLLLSYLEGELGDVPIDFIFNGDTFDLLKISYQGKYPYHITEDIGLAKMSSVAAAHNKFFESVRQILKHSTSNKNVYFIVGNHDTELLFPLVQDFIRTLCGNSTAAHFPGFYVTIGPVYCEHGQQADPLFRLDPEKPFVEDKGKQYLNLSWATIALLDIMIPLKPILYFHDRLRPKARVLKFIPEISELLIGLAWKYWTKDFWRQYLTNKDPMLHLNWTMIKEIVRRFSTRSPEVSFDKSLLKKVINTRPEQLFISGHLHRIGTFYNGNQRIINAGCFRDEYLLLEDGAKYIPALKSYYEVYLLADQIVRIVTREIIGPERAPSSFPDTIYDVVPKVEELLDQLGDHRKAKEGQREQEKEDAQN</sequence>
<dbReference type="Proteomes" id="UP001594351">
    <property type="component" value="Unassembled WGS sequence"/>
</dbReference>
<dbReference type="InterPro" id="IPR029052">
    <property type="entry name" value="Metallo-depent_PP-like"/>
</dbReference>